<dbReference type="Gene3D" id="3.30.1120.10">
    <property type="match status" value="1"/>
</dbReference>
<evidence type="ECO:0000259" key="1">
    <source>
        <dbReference type="Pfam" id="PF00884"/>
    </source>
</evidence>
<dbReference type="STRING" id="192903.SAMN04488513_102726"/>
<dbReference type="EMBL" id="FQYU01000002">
    <property type="protein sequence ID" value="SHJ06506.1"/>
    <property type="molecule type" value="Genomic_DNA"/>
</dbReference>
<evidence type="ECO:0000313" key="2">
    <source>
        <dbReference type="EMBL" id="SHJ06506.1"/>
    </source>
</evidence>
<dbReference type="PANTHER" id="PTHR43751:SF3">
    <property type="entry name" value="SULFATASE N-TERMINAL DOMAIN-CONTAINING PROTEIN"/>
    <property type="match status" value="1"/>
</dbReference>
<accession>A0A1M6G969</accession>
<keyword evidence="3" id="KW-1185">Reference proteome</keyword>
<feature type="domain" description="Sulfatase N-terminal" evidence="1">
    <location>
        <begin position="41"/>
        <end position="426"/>
    </location>
</feature>
<reference evidence="3" key="1">
    <citation type="submission" date="2016-11" db="EMBL/GenBank/DDBJ databases">
        <authorList>
            <person name="Varghese N."/>
            <person name="Submissions S."/>
        </authorList>
    </citation>
    <scope>NUCLEOTIDE SEQUENCE [LARGE SCALE GENOMIC DNA]</scope>
    <source>
        <strain evidence="3">DSM 19858</strain>
    </source>
</reference>
<dbReference type="Proteomes" id="UP000184543">
    <property type="component" value="Unassembled WGS sequence"/>
</dbReference>
<dbReference type="AlphaFoldDB" id="A0A1M6G969"/>
<sequence length="537" mass="60158">MLFLGRIESRFWPLALCGLLIAFTACRQNSGVPAEKEANGPNIVLIYADDLGMGLLGHEGQKIIKTPHIDQLAREGLRFTNAYGNMLCAPARASLITGLHDCHEQGFEITPGALYKKISTDGYDQAQIEEILNKALAPIPDDQVFLGQVAQEAGYATAQIGKLEWGFSTTDHQMKRHGWDYYYGYLDHVRAHGFYPPFLFETGNLVPIAGNTLANCGKSGEPETLENFKERRNREGKARYSQDLFMDKALDFITTNKDRPFFLYFPTQLPHGPVAIPKIHPDFVADDRLTPIEKEYASMVKMLDDNVGQIMEKLKELKIDDNTLVVFTSDNGHEIYYAQEGRVEKPYTNIQTGNRFDNLGHKYYSDLSGDVFDGNGGRAGMKRSNLQGGIQVPLILRWPGKIKAGRTSDRLVANYDLLATVAEITGFGKPFDSDGISFYDELIGQHTGAGHESVVYSSYTGPTLITKEGWKIRTDLDHGVFELFYLPDDFKEANDLSETHPYKLEELKRRLLEACEGNLDNGHFTNGGSILKLSFER</sequence>
<dbReference type="PANTHER" id="PTHR43751">
    <property type="entry name" value="SULFATASE"/>
    <property type="match status" value="1"/>
</dbReference>
<name>A0A1M6G969_9FLAO</name>
<dbReference type="InterPro" id="IPR017850">
    <property type="entry name" value="Alkaline_phosphatase_core_sf"/>
</dbReference>
<dbReference type="InterPro" id="IPR000917">
    <property type="entry name" value="Sulfatase_N"/>
</dbReference>
<evidence type="ECO:0000313" key="3">
    <source>
        <dbReference type="Proteomes" id="UP000184543"/>
    </source>
</evidence>
<dbReference type="CDD" id="cd16145">
    <property type="entry name" value="ARS_like"/>
    <property type="match status" value="1"/>
</dbReference>
<dbReference type="SUPFAM" id="SSF53649">
    <property type="entry name" value="Alkaline phosphatase-like"/>
    <property type="match status" value="1"/>
</dbReference>
<organism evidence="2 3">
    <name type="scientific">Pseudozobellia thermophila</name>
    <dbReference type="NCBI Taxonomy" id="192903"/>
    <lineage>
        <taxon>Bacteria</taxon>
        <taxon>Pseudomonadati</taxon>
        <taxon>Bacteroidota</taxon>
        <taxon>Flavobacteriia</taxon>
        <taxon>Flavobacteriales</taxon>
        <taxon>Flavobacteriaceae</taxon>
        <taxon>Pseudozobellia</taxon>
    </lineage>
</organism>
<gene>
    <name evidence="2" type="ORF">SAMN04488513_102726</name>
</gene>
<dbReference type="InterPro" id="IPR052701">
    <property type="entry name" value="GAG_Ulvan_Degrading_Sulfatases"/>
</dbReference>
<dbReference type="Pfam" id="PF00884">
    <property type="entry name" value="Sulfatase"/>
    <property type="match status" value="1"/>
</dbReference>
<proteinExistence type="predicted"/>
<protein>
    <submittedName>
        <fullName evidence="2">Arylsulfatase A</fullName>
    </submittedName>
</protein>
<dbReference type="OrthoDB" id="9764377at2"/>
<dbReference type="PROSITE" id="PS51257">
    <property type="entry name" value="PROKAR_LIPOPROTEIN"/>
    <property type="match status" value="1"/>
</dbReference>
<dbReference type="Gene3D" id="3.40.720.10">
    <property type="entry name" value="Alkaline Phosphatase, subunit A"/>
    <property type="match status" value="1"/>
</dbReference>